<name>A0A9J7DSN5_SPOLT</name>
<dbReference type="Proteomes" id="UP000301870">
    <property type="component" value="Chromosome 9"/>
</dbReference>
<feature type="region of interest" description="Disordered" evidence="1">
    <location>
        <begin position="62"/>
        <end position="95"/>
    </location>
</feature>
<dbReference type="KEGG" id="sliu:111349395"/>
<evidence type="ECO:0000313" key="3">
    <source>
        <dbReference type="RefSeq" id="XP_022816267.1"/>
    </source>
</evidence>
<gene>
    <name evidence="3" type="primary">LOC111349395</name>
</gene>
<protein>
    <submittedName>
        <fullName evidence="3">Uncharacterized protein LOC111349395</fullName>
    </submittedName>
</protein>
<evidence type="ECO:0000256" key="1">
    <source>
        <dbReference type="SAM" id="MobiDB-lite"/>
    </source>
</evidence>
<proteinExistence type="predicted"/>
<accession>A0A9J7DSN5</accession>
<dbReference type="RefSeq" id="XP_022816267.1">
    <property type="nucleotide sequence ID" value="XM_022960499.1"/>
</dbReference>
<evidence type="ECO:0000313" key="2">
    <source>
        <dbReference type="Proteomes" id="UP000301870"/>
    </source>
</evidence>
<dbReference type="AlphaFoldDB" id="A0A9J7DSN5"/>
<organism evidence="2 3">
    <name type="scientific">Spodoptera litura</name>
    <name type="common">Asian cotton leafworm</name>
    <dbReference type="NCBI Taxonomy" id="69820"/>
    <lineage>
        <taxon>Eukaryota</taxon>
        <taxon>Metazoa</taxon>
        <taxon>Ecdysozoa</taxon>
        <taxon>Arthropoda</taxon>
        <taxon>Hexapoda</taxon>
        <taxon>Insecta</taxon>
        <taxon>Pterygota</taxon>
        <taxon>Neoptera</taxon>
        <taxon>Endopterygota</taxon>
        <taxon>Lepidoptera</taxon>
        <taxon>Glossata</taxon>
        <taxon>Ditrysia</taxon>
        <taxon>Noctuoidea</taxon>
        <taxon>Noctuidae</taxon>
        <taxon>Amphipyrinae</taxon>
        <taxon>Spodoptera</taxon>
    </lineage>
</organism>
<keyword evidence="2" id="KW-1185">Reference proteome</keyword>
<dbReference type="OrthoDB" id="6899488at2759"/>
<reference evidence="3" key="1">
    <citation type="submission" date="2025-08" db="UniProtKB">
        <authorList>
            <consortium name="RefSeq"/>
        </authorList>
    </citation>
    <scope>IDENTIFICATION</scope>
    <source>
        <strain evidence="3">Ishihara</strain>
        <tissue evidence="3">Whole body</tissue>
    </source>
</reference>
<sequence>MLDDQDSVLRFNRHDLPSFTYEDSYQISTPSPIAPNIYNNIQYAPLTDQKNQRNKNSADEYTKITPSLGGASTSKGPLHHSKESSISSVPKSHLEPRVPSQLNADAMKCYSPGQTVEVLTVSRSPGHNAIYRSFSEPVARDNKPFKLNNFVRPFGIYHELEQEQVPVLTTTLPTFELPSESVARPFSLNSISNPNYGLNPNNMEVGPGIDKKKRQYSPYAKLHRLHLNIARVYSPVQAAPPKASPFTDTYSLNYQRLPVNPKGYVPPAYQGLSKKPRYVYPDQEKLKGYRFRLP</sequence>
<dbReference type="GeneID" id="111349395"/>